<feature type="region of interest" description="Disordered" evidence="2">
    <location>
        <begin position="24"/>
        <end position="92"/>
    </location>
</feature>
<name>A0ABS0LRZ9_9LACT</name>
<feature type="chain" id="PRO_5046502517" evidence="3">
    <location>
        <begin position="23"/>
        <end position="213"/>
    </location>
</feature>
<dbReference type="Gene3D" id="2.60.40.1240">
    <property type="match status" value="1"/>
</dbReference>
<keyword evidence="5" id="KW-1185">Reference proteome</keyword>
<feature type="compositionally biased region" description="Basic and acidic residues" evidence="2">
    <location>
        <begin position="35"/>
        <end position="53"/>
    </location>
</feature>
<evidence type="ECO:0000256" key="2">
    <source>
        <dbReference type="SAM" id="MobiDB-lite"/>
    </source>
</evidence>
<dbReference type="RefSeq" id="WP_197115856.1">
    <property type="nucleotide sequence ID" value="NZ_JACBXQ010000005.1"/>
</dbReference>
<accession>A0ABS0LRZ9</accession>
<dbReference type="Proteomes" id="UP000721415">
    <property type="component" value="Unassembled WGS sequence"/>
</dbReference>
<dbReference type="EMBL" id="JACBXQ010000005">
    <property type="protein sequence ID" value="MBG9986938.1"/>
    <property type="molecule type" value="Genomic_DNA"/>
</dbReference>
<feature type="compositionally biased region" description="Acidic residues" evidence="2">
    <location>
        <begin position="54"/>
        <end position="82"/>
    </location>
</feature>
<evidence type="ECO:0000313" key="5">
    <source>
        <dbReference type="Proteomes" id="UP000721415"/>
    </source>
</evidence>
<evidence type="ECO:0000256" key="3">
    <source>
        <dbReference type="SAM" id="SignalP"/>
    </source>
</evidence>
<reference evidence="4 5" key="1">
    <citation type="submission" date="2020-07" db="EMBL/GenBank/DDBJ databases">
        <title>Facklamia lactis sp. nov., isolated from raw milk.</title>
        <authorList>
            <person name="Doll E.V."/>
            <person name="Huptas C."/>
            <person name="Staib L."/>
            <person name="Wenning M."/>
            <person name="Scherer S."/>
        </authorList>
    </citation>
    <scope>NUCLEOTIDE SEQUENCE [LARGE SCALE GENOMIC DNA]</scope>
    <source>
        <strain evidence="4 5">DSM 111018</strain>
    </source>
</reference>
<feature type="signal peptide" evidence="3">
    <location>
        <begin position="1"/>
        <end position="22"/>
    </location>
</feature>
<protein>
    <submittedName>
        <fullName evidence="4">DUF4352 domain-containing protein</fullName>
    </submittedName>
</protein>
<dbReference type="InterPro" id="IPR029050">
    <property type="entry name" value="Immunoprotect_excell_Ig-like"/>
</dbReference>
<gene>
    <name evidence="4" type="ORF">HZY91_08560</name>
</gene>
<organism evidence="4 5">
    <name type="scientific">Facklamia lactis</name>
    <dbReference type="NCBI Taxonomy" id="2749967"/>
    <lineage>
        <taxon>Bacteria</taxon>
        <taxon>Bacillati</taxon>
        <taxon>Bacillota</taxon>
        <taxon>Bacilli</taxon>
        <taxon>Lactobacillales</taxon>
        <taxon>Aerococcaceae</taxon>
        <taxon>Facklamia</taxon>
    </lineage>
</organism>
<proteinExistence type="predicted"/>
<keyword evidence="1 3" id="KW-0732">Signal</keyword>
<evidence type="ECO:0000256" key="1">
    <source>
        <dbReference type="ARBA" id="ARBA00022729"/>
    </source>
</evidence>
<comment type="caution">
    <text evidence="4">The sequence shown here is derived from an EMBL/GenBank/DDBJ whole genome shotgun (WGS) entry which is preliminary data.</text>
</comment>
<sequence>MKNSLVLLASLMTLAATMPVYAQDSTDAESIESEIATKKEELEKLEEKLKELAGEDTSDDAESTDGSEESSDEDGEDDESSEGSDVIGETFEHMGIEVTIEDVYLTEEREKYNDDEYEYVLRIEYTIANNTEESYSAGYDFELYVDGKKADDYYFSDDKSDSISPGRQTDVINSFGFNNEPENMELEFKNYMEYSGEAPVIIPLEDLEVRKAE</sequence>
<evidence type="ECO:0000313" key="4">
    <source>
        <dbReference type="EMBL" id="MBG9986938.1"/>
    </source>
</evidence>